<keyword evidence="2" id="KW-0964">Secreted</keyword>
<dbReference type="SUPFAM" id="SSF48552">
    <property type="entry name" value="Serum albumin-like"/>
    <property type="match status" value="3"/>
</dbReference>
<evidence type="ECO:0000256" key="2">
    <source>
        <dbReference type="ARBA" id="ARBA00022525"/>
    </source>
</evidence>
<sequence>MKWLLFSVCLFWASFAEPESSTERQQTLLERRDSLTHGLPFDEFIPLAEALVAQNVQRATYEEVVKINNNITELAKKCIANEQSDPECAKPLDTVLYDKVCNEQGLGDKYGFTECCGKVSEERKECFLSHKNATPGFLPPFQEPTSEELCKAFQDDSTAAMSHYLYEIARRNPFTSVFIPFTIINELKNVLTTCCQESNQSACLDEKIPNNRKKLLTAISLEKHSCSIQKNFAERALKAIKFVQLSQKFPKAEILTIDKLAGEIAHSQEKCCKGDTLECFLKRANVIAYMCGHQDALSSKLKGCCEKPFFVQNACLVTVENDDKPADLSPTLREFMDNEQLCPRYAEDQNPLLAEFVYEYARRHPEFSVQLILRLGEDYEEWLEKCCKTENHKECLSQGEEQLKKHIADTYEMIKTNCDLSEQMGDYPFHNTLLVRYVKKAPQLSFEELWEYTKRFIDVAAKCCKKDEAHIMICVDRYADLVAGDICQRHEEHPINKQLGQCCEDSYINRPECLIGLGVAEDYVPLPFDPELFAFHGDFCLAKPKDQQIKKQRLLVNLVKHKPTITDDQLAAVVNDFSDMVTKCCEDDNHEECFTAEITGFNNGKITVWNTATTLSMGISTSQSDNLMDITKEIVQGIGTTEVELMG</sequence>
<dbReference type="PROSITE" id="PS51438">
    <property type="entry name" value="ALBUMIN_2"/>
    <property type="match status" value="3"/>
</dbReference>
<dbReference type="EMBL" id="JAIPUX010000521">
    <property type="protein sequence ID" value="KAH0626644.1"/>
    <property type="molecule type" value="Genomic_DNA"/>
</dbReference>
<feature type="signal peptide" evidence="6">
    <location>
        <begin position="1"/>
        <end position="16"/>
    </location>
</feature>
<name>A0ABQ7TAV4_PHRPL</name>
<dbReference type="Gene3D" id="1.10.246.10">
    <property type="match status" value="6"/>
</dbReference>
<dbReference type="InterPro" id="IPR020858">
    <property type="entry name" value="Serum_albumin-like"/>
</dbReference>
<keyword evidence="5" id="KW-1015">Disulfide bond</keyword>
<keyword evidence="9" id="KW-1185">Reference proteome</keyword>
<dbReference type="SMART" id="SM00103">
    <property type="entry name" value="ALBUMIN"/>
    <property type="match status" value="3"/>
</dbReference>
<dbReference type="PRINTS" id="PR00802">
    <property type="entry name" value="SERUMALBUMIN"/>
</dbReference>
<dbReference type="InterPro" id="IPR000264">
    <property type="entry name" value="ALB/AFP/VDB"/>
</dbReference>
<dbReference type="PANTHER" id="PTHR11385">
    <property type="entry name" value="SERUM ALBUMIN-RELATED"/>
    <property type="match status" value="1"/>
</dbReference>
<gene>
    <name evidence="8" type="ORF">JD844_001734</name>
</gene>
<evidence type="ECO:0000313" key="8">
    <source>
        <dbReference type="EMBL" id="KAH0626644.1"/>
    </source>
</evidence>
<evidence type="ECO:0000256" key="3">
    <source>
        <dbReference type="ARBA" id="ARBA00022729"/>
    </source>
</evidence>
<comment type="caution">
    <text evidence="8">The sequence shown here is derived from an EMBL/GenBank/DDBJ whole genome shotgun (WGS) entry which is preliminary data.</text>
</comment>
<dbReference type="InterPro" id="IPR014760">
    <property type="entry name" value="Serum_albumin_N"/>
</dbReference>
<keyword evidence="4" id="KW-0677">Repeat</keyword>
<feature type="domain" description="Albumin" evidence="7">
    <location>
        <begin position="213"/>
        <end position="404"/>
    </location>
</feature>
<proteinExistence type="predicted"/>
<evidence type="ECO:0000256" key="5">
    <source>
        <dbReference type="ARBA" id="ARBA00023157"/>
    </source>
</evidence>
<evidence type="ECO:0000256" key="4">
    <source>
        <dbReference type="ARBA" id="ARBA00022737"/>
    </source>
</evidence>
<feature type="domain" description="Albumin" evidence="7">
    <location>
        <begin position="405"/>
        <end position="603"/>
    </location>
</feature>
<dbReference type="PANTHER" id="PTHR11385:SF14">
    <property type="entry name" value="AFAMIN"/>
    <property type="match status" value="1"/>
</dbReference>
<organism evidence="8 9">
    <name type="scientific">Phrynosoma platyrhinos</name>
    <name type="common">Desert horned lizard</name>
    <dbReference type="NCBI Taxonomy" id="52577"/>
    <lineage>
        <taxon>Eukaryota</taxon>
        <taxon>Metazoa</taxon>
        <taxon>Chordata</taxon>
        <taxon>Craniata</taxon>
        <taxon>Vertebrata</taxon>
        <taxon>Euteleostomi</taxon>
        <taxon>Lepidosauria</taxon>
        <taxon>Squamata</taxon>
        <taxon>Bifurcata</taxon>
        <taxon>Unidentata</taxon>
        <taxon>Episquamata</taxon>
        <taxon>Toxicofera</taxon>
        <taxon>Iguania</taxon>
        <taxon>Phrynosomatidae</taxon>
        <taxon>Phrynosomatinae</taxon>
        <taxon>Phrynosoma</taxon>
    </lineage>
</organism>
<evidence type="ECO:0000256" key="6">
    <source>
        <dbReference type="SAM" id="SignalP"/>
    </source>
</evidence>
<evidence type="ECO:0000256" key="1">
    <source>
        <dbReference type="ARBA" id="ARBA00004613"/>
    </source>
</evidence>
<reference evidence="8 9" key="1">
    <citation type="journal article" date="2022" name="Gigascience">
        <title>A chromosome-level genome assembly and annotation of the desert horned lizard, Phrynosoma platyrhinos, provides insight into chromosomal rearrangements among reptiles.</title>
        <authorList>
            <person name="Koochekian N."/>
            <person name="Ascanio A."/>
            <person name="Farleigh K."/>
            <person name="Card D.C."/>
            <person name="Schield D.R."/>
            <person name="Castoe T.A."/>
            <person name="Jezkova T."/>
        </authorList>
    </citation>
    <scope>NUCLEOTIDE SEQUENCE [LARGE SCALE GENOMIC DNA]</scope>
    <source>
        <strain evidence="8">NK-2021</strain>
    </source>
</reference>
<comment type="subcellular location">
    <subcellularLocation>
        <location evidence="1">Secreted</location>
    </subcellularLocation>
</comment>
<dbReference type="InterPro" id="IPR021177">
    <property type="entry name" value="Serum_albumin/AFP/Afamin"/>
</dbReference>
<dbReference type="CDD" id="cd00015">
    <property type="entry name" value="ALBUMIN"/>
    <property type="match status" value="2"/>
</dbReference>
<evidence type="ECO:0000259" key="7">
    <source>
        <dbReference type="PROSITE" id="PS51438"/>
    </source>
</evidence>
<evidence type="ECO:0000313" key="9">
    <source>
        <dbReference type="Proteomes" id="UP000826234"/>
    </source>
</evidence>
<protein>
    <recommendedName>
        <fullName evidence="7">Albumin domain-containing protein</fullName>
    </recommendedName>
</protein>
<dbReference type="PRINTS" id="PR00803">
    <property type="entry name" value="AFETOPROTEIN"/>
</dbReference>
<feature type="domain" description="Albumin" evidence="7">
    <location>
        <begin position="20"/>
        <end position="212"/>
    </location>
</feature>
<keyword evidence="3 6" id="KW-0732">Signal</keyword>
<dbReference type="PROSITE" id="PS00212">
    <property type="entry name" value="ALBUMIN_1"/>
    <property type="match status" value="1"/>
</dbReference>
<dbReference type="PIRSF" id="PIRSF002520">
    <property type="entry name" value="Serum_albumin_subgroup"/>
    <property type="match status" value="1"/>
</dbReference>
<dbReference type="Pfam" id="PF00273">
    <property type="entry name" value="Serum_albumin"/>
    <property type="match status" value="3"/>
</dbReference>
<feature type="chain" id="PRO_5046620169" description="Albumin domain-containing protein" evidence="6">
    <location>
        <begin position="17"/>
        <end position="647"/>
    </location>
</feature>
<dbReference type="Proteomes" id="UP000826234">
    <property type="component" value="Unassembled WGS sequence"/>
</dbReference>
<accession>A0ABQ7TAV4</accession>
<dbReference type="InterPro" id="IPR020857">
    <property type="entry name" value="Serum_albumin_CS"/>
</dbReference>